<gene>
    <name evidence="2" type="ORF">DEVEQU_03595</name>
</gene>
<reference evidence="2 3" key="1">
    <citation type="submission" date="2018-12" db="EMBL/GenBank/DDBJ databases">
        <authorList>
            <person name="Criscuolo A."/>
        </authorList>
    </citation>
    <scope>NUCLEOTIDE SEQUENCE [LARGE SCALE GENOMIC DNA]</scope>
    <source>
        <strain evidence="2">ACIP1116281</strain>
    </source>
</reference>
<organism evidence="2 3">
    <name type="scientific">Devosia equisanguinis</name>
    <dbReference type="NCBI Taxonomy" id="2490941"/>
    <lineage>
        <taxon>Bacteria</taxon>
        <taxon>Pseudomonadati</taxon>
        <taxon>Pseudomonadota</taxon>
        <taxon>Alphaproteobacteria</taxon>
        <taxon>Hyphomicrobiales</taxon>
        <taxon>Devosiaceae</taxon>
        <taxon>Devosia</taxon>
    </lineage>
</organism>
<keyword evidence="3" id="KW-1185">Reference proteome</keyword>
<dbReference type="Proteomes" id="UP000268844">
    <property type="component" value="Unassembled WGS sequence"/>
</dbReference>
<dbReference type="AlphaFoldDB" id="A0A447IG26"/>
<accession>A0A447IG26</accession>
<name>A0A447IG26_9HYPH</name>
<feature type="region of interest" description="Disordered" evidence="1">
    <location>
        <begin position="1"/>
        <end position="64"/>
    </location>
</feature>
<dbReference type="EMBL" id="UZWD01000049">
    <property type="protein sequence ID" value="VDS06431.1"/>
    <property type="molecule type" value="Genomic_DNA"/>
</dbReference>
<evidence type="ECO:0000313" key="3">
    <source>
        <dbReference type="Proteomes" id="UP000268844"/>
    </source>
</evidence>
<evidence type="ECO:0000256" key="1">
    <source>
        <dbReference type="SAM" id="MobiDB-lite"/>
    </source>
</evidence>
<dbReference type="OrthoDB" id="7949367at2"/>
<evidence type="ECO:0000313" key="2">
    <source>
        <dbReference type="EMBL" id="VDS06431.1"/>
    </source>
</evidence>
<sequence>MSPGIEPMLRAKRSGYWSPNLPRRERDFKRRPIPDATAADIDAEAPPASSSAAPAESSDAESETLFETTLLAMEDRNQGLSKLEIARRLHRDWTPPEGSFQLTDKTI</sequence>
<protein>
    <submittedName>
        <fullName evidence="2">Uncharacterized protein</fullName>
    </submittedName>
</protein>
<dbReference type="RefSeq" id="WP_126151948.1">
    <property type="nucleotide sequence ID" value="NZ_JBHTMH010000001.1"/>
</dbReference>
<feature type="compositionally biased region" description="Basic and acidic residues" evidence="1">
    <location>
        <begin position="22"/>
        <end position="33"/>
    </location>
</feature>
<feature type="compositionally biased region" description="Low complexity" evidence="1">
    <location>
        <begin position="34"/>
        <end position="57"/>
    </location>
</feature>
<proteinExistence type="predicted"/>